<dbReference type="Proteomes" id="UP000257109">
    <property type="component" value="Unassembled WGS sequence"/>
</dbReference>
<evidence type="ECO:0000259" key="1">
    <source>
        <dbReference type="Pfam" id="PF07734"/>
    </source>
</evidence>
<dbReference type="OrthoDB" id="1382665at2759"/>
<gene>
    <name evidence="2" type="ORF">CR513_32348</name>
</gene>
<feature type="domain" description="F-box associated beta-propeller type 1" evidence="1">
    <location>
        <begin position="43"/>
        <end position="297"/>
    </location>
</feature>
<dbReference type="PANTHER" id="PTHR31672:SF13">
    <property type="entry name" value="F-BOX PROTEIN CPR30-LIKE"/>
    <property type="match status" value="1"/>
</dbReference>
<feature type="non-terminal residue" evidence="2">
    <location>
        <position position="1"/>
    </location>
</feature>
<protein>
    <submittedName>
        <fullName evidence="2">F-box/kelch-repeat protein</fullName>
    </submittedName>
</protein>
<dbReference type="NCBIfam" id="TIGR01640">
    <property type="entry name" value="F_box_assoc_1"/>
    <property type="match status" value="1"/>
</dbReference>
<dbReference type="Pfam" id="PF07734">
    <property type="entry name" value="FBA_1"/>
    <property type="match status" value="1"/>
</dbReference>
<proteinExistence type="predicted"/>
<organism evidence="2 3">
    <name type="scientific">Mucuna pruriens</name>
    <name type="common">Velvet bean</name>
    <name type="synonym">Dolichos pruriens</name>
    <dbReference type="NCBI Taxonomy" id="157652"/>
    <lineage>
        <taxon>Eukaryota</taxon>
        <taxon>Viridiplantae</taxon>
        <taxon>Streptophyta</taxon>
        <taxon>Embryophyta</taxon>
        <taxon>Tracheophyta</taxon>
        <taxon>Spermatophyta</taxon>
        <taxon>Magnoliopsida</taxon>
        <taxon>eudicotyledons</taxon>
        <taxon>Gunneridae</taxon>
        <taxon>Pentapetalae</taxon>
        <taxon>rosids</taxon>
        <taxon>fabids</taxon>
        <taxon>Fabales</taxon>
        <taxon>Fabaceae</taxon>
        <taxon>Papilionoideae</taxon>
        <taxon>50 kb inversion clade</taxon>
        <taxon>NPAAA clade</taxon>
        <taxon>indigoferoid/millettioid clade</taxon>
        <taxon>Phaseoleae</taxon>
        <taxon>Mucuna</taxon>
    </lineage>
</organism>
<name>A0A371G6Z4_MUCPR</name>
<dbReference type="AlphaFoldDB" id="A0A371G6Z4"/>
<comment type="caution">
    <text evidence="2">The sequence shown here is derived from an EMBL/GenBank/DDBJ whole genome shotgun (WGS) entry which is preliminary data.</text>
</comment>
<dbReference type="InterPro" id="IPR050796">
    <property type="entry name" value="SCF_F-box_component"/>
</dbReference>
<dbReference type="PANTHER" id="PTHR31672">
    <property type="entry name" value="BNACNNG10540D PROTEIN"/>
    <property type="match status" value="1"/>
</dbReference>
<dbReference type="InterPro" id="IPR017451">
    <property type="entry name" value="F-box-assoc_interact_dom"/>
</dbReference>
<evidence type="ECO:0000313" key="3">
    <source>
        <dbReference type="Proteomes" id="UP000257109"/>
    </source>
</evidence>
<dbReference type="InterPro" id="IPR006527">
    <property type="entry name" value="F-box-assoc_dom_typ1"/>
</dbReference>
<reference evidence="2" key="1">
    <citation type="submission" date="2018-05" db="EMBL/GenBank/DDBJ databases">
        <title>Draft genome of Mucuna pruriens seed.</title>
        <authorList>
            <person name="Nnadi N.E."/>
            <person name="Vos R."/>
            <person name="Hasami M.H."/>
            <person name="Devisetty U.K."/>
            <person name="Aguiy J.C."/>
        </authorList>
    </citation>
    <scope>NUCLEOTIDE SEQUENCE [LARGE SCALE GENOMIC DNA]</scope>
    <source>
        <strain evidence="2">JCA_2017</strain>
    </source>
</reference>
<dbReference type="EMBL" id="QJKJ01006545">
    <property type="protein sequence ID" value="RDX86328.1"/>
    <property type="molecule type" value="Genomic_DNA"/>
</dbReference>
<keyword evidence="3" id="KW-1185">Reference proteome</keyword>
<accession>A0A371G6Z4</accession>
<sequence>MEKQVTTNERVDIYVPEDLVFSILSKLPEENDYYIYMLDSGSVNGIICLCQGFKKVMLWNPTNGKFKVIPPSPVEFPSEGAMVLFYGFGYDHVRNDYKLIRSIEIVALTANDLEVEDKSMLHYETLWEIYSLQSNSWRKLDVDMSGYYASGVTSQVYLDGVCHWWDESEIPHHDKACLVSFDMSNERQLTVLNESIALISNYAEISTFQVSILGEVGVKESWIKLFIVGPLSYVDHPIGVGKKSIFFIKEDEQLAWFDLNTQKIEELGIKGRRFCSQIKFMTLLETIVDHCSYTQSVFYPEEKIREELVVFNGDGVRIVVDGVFDFPMLGLYAKCGSLKKEERQFKKMSMRGVFVLEHFVVKRLNLIDHPK</sequence>
<evidence type="ECO:0000313" key="2">
    <source>
        <dbReference type="EMBL" id="RDX86328.1"/>
    </source>
</evidence>